<feature type="region of interest" description="Disordered" evidence="1">
    <location>
        <begin position="40"/>
        <end position="86"/>
    </location>
</feature>
<keyword evidence="3" id="KW-1185">Reference proteome</keyword>
<evidence type="ECO:0000256" key="1">
    <source>
        <dbReference type="SAM" id="MobiDB-lite"/>
    </source>
</evidence>
<evidence type="ECO:0000313" key="2">
    <source>
        <dbReference type="EMBL" id="GBP10857.1"/>
    </source>
</evidence>
<dbReference type="EMBL" id="BGZK01000043">
    <property type="protein sequence ID" value="GBP10857.1"/>
    <property type="molecule type" value="Genomic_DNA"/>
</dbReference>
<dbReference type="AlphaFoldDB" id="A0A4C1TBS0"/>
<name>A0A4C1TBS0_EUMVA</name>
<dbReference type="Proteomes" id="UP000299102">
    <property type="component" value="Unassembled WGS sequence"/>
</dbReference>
<proteinExistence type="predicted"/>
<organism evidence="2 3">
    <name type="scientific">Eumeta variegata</name>
    <name type="common">Bagworm moth</name>
    <name type="synonym">Eumeta japonica</name>
    <dbReference type="NCBI Taxonomy" id="151549"/>
    <lineage>
        <taxon>Eukaryota</taxon>
        <taxon>Metazoa</taxon>
        <taxon>Ecdysozoa</taxon>
        <taxon>Arthropoda</taxon>
        <taxon>Hexapoda</taxon>
        <taxon>Insecta</taxon>
        <taxon>Pterygota</taxon>
        <taxon>Neoptera</taxon>
        <taxon>Endopterygota</taxon>
        <taxon>Lepidoptera</taxon>
        <taxon>Glossata</taxon>
        <taxon>Ditrysia</taxon>
        <taxon>Tineoidea</taxon>
        <taxon>Psychidae</taxon>
        <taxon>Oiketicinae</taxon>
        <taxon>Eumeta</taxon>
    </lineage>
</organism>
<gene>
    <name evidence="2" type="ORF">EVAR_5441_1</name>
</gene>
<comment type="caution">
    <text evidence="2">The sequence shown here is derived from an EMBL/GenBank/DDBJ whole genome shotgun (WGS) entry which is preliminary data.</text>
</comment>
<evidence type="ECO:0000313" key="3">
    <source>
        <dbReference type="Proteomes" id="UP000299102"/>
    </source>
</evidence>
<accession>A0A4C1TBS0</accession>
<reference evidence="2 3" key="1">
    <citation type="journal article" date="2019" name="Commun. Biol.">
        <title>The bagworm genome reveals a unique fibroin gene that provides high tensile strength.</title>
        <authorList>
            <person name="Kono N."/>
            <person name="Nakamura H."/>
            <person name="Ohtoshi R."/>
            <person name="Tomita M."/>
            <person name="Numata K."/>
            <person name="Arakawa K."/>
        </authorList>
    </citation>
    <scope>NUCLEOTIDE SEQUENCE [LARGE SCALE GENOMIC DNA]</scope>
</reference>
<sequence length="177" mass="19939">MTPSDMLRGLCNGLSDFCNRFFLWACVLIGARDIDGRSISRSTRCAGGGRPLTNRTENNPVSDVHRPDGPAATAPARRHRPFPERPSVVTNSRIVPRLFVNVVTSSPPRVRVNRRLVHETRGDEENVFDVSIKSIIIILRKHRAINFVILSRIALRRNKLLLPESVMSQSRLHMKVA</sequence>
<protein>
    <submittedName>
        <fullName evidence="2">Uncharacterized protein</fullName>
    </submittedName>
</protein>